<evidence type="ECO:0000256" key="1">
    <source>
        <dbReference type="SAM" id="MobiDB-lite"/>
    </source>
</evidence>
<dbReference type="Proteomes" id="UP000695022">
    <property type="component" value="Unplaced"/>
</dbReference>
<dbReference type="InterPro" id="IPR043128">
    <property type="entry name" value="Rev_trsase/Diguanyl_cyclase"/>
</dbReference>
<gene>
    <name evidence="3" type="primary">LOC106821450</name>
</gene>
<evidence type="ECO:0000313" key="3">
    <source>
        <dbReference type="RefSeq" id="XP_014681749.1"/>
    </source>
</evidence>
<reference evidence="3" key="1">
    <citation type="submission" date="2025-08" db="UniProtKB">
        <authorList>
            <consortium name="RefSeq"/>
        </authorList>
    </citation>
    <scope>IDENTIFICATION</scope>
</reference>
<sequence>MFCKSGGAFGGEVAIFAPGELGSREDVEIPESLVKLTRGSVCSFNVPVKNKSNSPLFIRKGSCLGNLNSVNSVVTLRPPETYETDPGTAARETSRGTGDWNGYRPTRTWSQARRIRLEMVSGIPMLDLDEELLTRDQGELDLKLLDDVPVQQPYRSLPPPLYTEVKDYVLDLLNKGWIKKSDSNYSSPMVAVRKKSDNSLRLCIDYRALNRKTLSSQRPIPRIQDTLNRLMGSQWYTTLDQGSAYHQGQDRGEPQNAGCPDPRVPLNVED</sequence>
<dbReference type="InterPro" id="IPR043502">
    <property type="entry name" value="DNA/RNA_pol_sf"/>
</dbReference>
<accession>A0ABM1FBC8</accession>
<name>A0ABM1FBC8_PRICU</name>
<dbReference type="Gene3D" id="3.30.70.270">
    <property type="match status" value="1"/>
</dbReference>
<dbReference type="PANTHER" id="PTHR24559:SF435">
    <property type="entry name" value="RIBONUCLEASE H"/>
    <property type="match status" value="1"/>
</dbReference>
<feature type="region of interest" description="Disordered" evidence="1">
    <location>
        <begin position="243"/>
        <end position="270"/>
    </location>
</feature>
<proteinExistence type="predicted"/>
<protein>
    <submittedName>
        <fullName evidence="3">Uncharacterized protein LOC106821450</fullName>
    </submittedName>
</protein>
<dbReference type="RefSeq" id="XP_014681749.1">
    <property type="nucleotide sequence ID" value="XM_014826263.1"/>
</dbReference>
<keyword evidence="2" id="KW-1185">Reference proteome</keyword>
<feature type="region of interest" description="Disordered" evidence="1">
    <location>
        <begin position="78"/>
        <end position="103"/>
    </location>
</feature>
<dbReference type="Gene3D" id="3.10.10.10">
    <property type="entry name" value="HIV Type 1 Reverse Transcriptase, subunit A, domain 1"/>
    <property type="match status" value="1"/>
</dbReference>
<dbReference type="PANTHER" id="PTHR24559">
    <property type="entry name" value="TRANSPOSON TY3-I GAG-POL POLYPROTEIN"/>
    <property type="match status" value="1"/>
</dbReference>
<organism evidence="2 3">
    <name type="scientific">Priapulus caudatus</name>
    <name type="common">Priapulid worm</name>
    <dbReference type="NCBI Taxonomy" id="37621"/>
    <lineage>
        <taxon>Eukaryota</taxon>
        <taxon>Metazoa</taxon>
        <taxon>Ecdysozoa</taxon>
        <taxon>Scalidophora</taxon>
        <taxon>Priapulida</taxon>
        <taxon>Priapulimorpha</taxon>
        <taxon>Priapulimorphida</taxon>
        <taxon>Priapulidae</taxon>
        <taxon>Priapulus</taxon>
    </lineage>
</organism>
<dbReference type="GeneID" id="106821450"/>
<dbReference type="InterPro" id="IPR053134">
    <property type="entry name" value="RNA-dir_DNA_polymerase"/>
</dbReference>
<evidence type="ECO:0000313" key="2">
    <source>
        <dbReference type="Proteomes" id="UP000695022"/>
    </source>
</evidence>
<dbReference type="SUPFAM" id="SSF56672">
    <property type="entry name" value="DNA/RNA polymerases"/>
    <property type="match status" value="1"/>
</dbReference>